<dbReference type="GO" id="GO:0016020">
    <property type="term" value="C:membrane"/>
    <property type="evidence" value="ECO:0007669"/>
    <property type="project" value="UniProtKB-SubCell"/>
</dbReference>
<evidence type="ECO:0000256" key="1">
    <source>
        <dbReference type="ARBA" id="ARBA00004141"/>
    </source>
</evidence>
<keyword evidence="9" id="KW-1185">Reference proteome</keyword>
<dbReference type="PANTHER" id="PTHR11266:SF113">
    <property type="entry name" value="MEMBRANE PROTEIN, MPV17_PMP22 FAMILY, PUTATIVE (AFU_ORTHOLOGUE AFUA_1G13840)-RELATED"/>
    <property type="match status" value="1"/>
</dbReference>
<evidence type="ECO:0000256" key="2">
    <source>
        <dbReference type="ARBA" id="ARBA00006824"/>
    </source>
</evidence>
<evidence type="ECO:0000313" key="9">
    <source>
        <dbReference type="Proteomes" id="UP001140562"/>
    </source>
</evidence>
<keyword evidence="4" id="KW-1133">Transmembrane helix</keyword>
<keyword evidence="5" id="KW-0472">Membrane</keyword>
<evidence type="ECO:0000256" key="3">
    <source>
        <dbReference type="ARBA" id="ARBA00022692"/>
    </source>
</evidence>
<sequence>MIRTSGAWARASSRRTAQNAYAYPRNPNNASGNTTHFDLFAQRASPKHVVRRHNATKPPVGHKPPASPTTIPGPSWLWLEPVIEPFRAYGRVQQRKPYVTQLVSSLVIYFVGDLVAQSIAAPEEKEVAVEDEERGWVQQWSEDRDWARTGRALVIGGISSIPSYKWFLWLSMNFNYSSKILSLTTKVVVNQILFTPIFNSYFFGMQTLLAGASFDETVERIRNTVPTSWINSCKLWPVVTAFSFTYIPIQYRSIFGGVIAIGWQTYLSLLNQRAAAKEHIEHDGTVKPVPATVAVQERDEQISGKEKCAA</sequence>
<feature type="region of interest" description="Disordered" evidence="7">
    <location>
        <begin position="16"/>
        <end position="35"/>
    </location>
</feature>
<evidence type="ECO:0000256" key="6">
    <source>
        <dbReference type="RuleBase" id="RU363053"/>
    </source>
</evidence>
<dbReference type="Pfam" id="PF04117">
    <property type="entry name" value="Mpv17_PMP22"/>
    <property type="match status" value="1"/>
</dbReference>
<evidence type="ECO:0000256" key="5">
    <source>
        <dbReference type="ARBA" id="ARBA00023136"/>
    </source>
</evidence>
<protein>
    <submittedName>
        <fullName evidence="8">Uncharacterized protein</fullName>
    </submittedName>
</protein>
<accession>A0A9W8X5B9</accession>
<dbReference type="OrthoDB" id="430207at2759"/>
<name>A0A9W8X5B9_9PLEO</name>
<gene>
    <name evidence="8" type="ORF">N0V87_001578</name>
</gene>
<dbReference type="InterPro" id="IPR007248">
    <property type="entry name" value="Mpv17_PMP22"/>
</dbReference>
<organism evidence="8 9">
    <name type="scientific">Didymella glomerata</name>
    <dbReference type="NCBI Taxonomy" id="749621"/>
    <lineage>
        <taxon>Eukaryota</taxon>
        <taxon>Fungi</taxon>
        <taxon>Dikarya</taxon>
        <taxon>Ascomycota</taxon>
        <taxon>Pezizomycotina</taxon>
        <taxon>Dothideomycetes</taxon>
        <taxon>Pleosporomycetidae</taxon>
        <taxon>Pleosporales</taxon>
        <taxon>Pleosporineae</taxon>
        <taxon>Didymellaceae</taxon>
        <taxon>Didymella</taxon>
    </lineage>
</organism>
<dbReference type="EMBL" id="JAPEUV010000010">
    <property type="protein sequence ID" value="KAJ4341563.1"/>
    <property type="molecule type" value="Genomic_DNA"/>
</dbReference>
<keyword evidence="3" id="KW-0812">Transmembrane</keyword>
<dbReference type="PANTHER" id="PTHR11266">
    <property type="entry name" value="PEROXISOMAL MEMBRANE PROTEIN 2, PXMP2 MPV17"/>
    <property type="match status" value="1"/>
</dbReference>
<dbReference type="AlphaFoldDB" id="A0A9W8X5B9"/>
<dbReference type="Proteomes" id="UP001140562">
    <property type="component" value="Unassembled WGS sequence"/>
</dbReference>
<evidence type="ECO:0000256" key="4">
    <source>
        <dbReference type="ARBA" id="ARBA00022989"/>
    </source>
</evidence>
<comment type="subcellular location">
    <subcellularLocation>
        <location evidence="1">Membrane</location>
        <topology evidence="1">Multi-pass membrane protein</topology>
    </subcellularLocation>
</comment>
<comment type="caution">
    <text evidence="8">The sequence shown here is derived from an EMBL/GenBank/DDBJ whole genome shotgun (WGS) entry which is preliminary data.</text>
</comment>
<reference evidence="8" key="1">
    <citation type="submission" date="2022-10" db="EMBL/GenBank/DDBJ databases">
        <title>Tapping the CABI collections for fungal endophytes: first genome assemblies for Collariella, Neodidymelliopsis, Ascochyta clinopodiicola, Didymella pomorum, Didymosphaeria variabile, Neocosmospora piperis and Neocucurbitaria cava.</title>
        <authorList>
            <person name="Hill R."/>
        </authorList>
    </citation>
    <scope>NUCLEOTIDE SEQUENCE</scope>
    <source>
        <strain evidence="8">IMI 360193</strain>
    </source>
</reference>
<dbReference type="GO" id="GO:0005739">
    <property type="term" value="C:mitochondrion"/>
    <property type="evidence" value="ECO:0007669"/>
    <property type="project" value="TreeGrafter"/>
</dbReference>
<evidence type="ECO:0000256" key="7">
    <source>
        <dbReference type="SAM" id="MobiDB-lite"/>
    </source>
</evidence>
<proteinExistence type="inferred from homology"/>
<evidence type="ECO:0000313" key="8">
    <source>
        <dbReference type="EMBL" id="KAJ4341563.1"/>
    </source>
</evidence>
<feature type="region of interest" description="Disordered" evidence="7">
    <location>
        <begin position="48"/>
        <end position="68"/>
    </location>
</feature>
<feature type="compositionally biased region" description="Low complexity" evidence="7">
    <location>
        <begin position="17"/>
        <end position="30"/>
    </location>
</feature>
<comment type="similarity">
    <text evidence="2 6">Belongs to the peroxisomal membrane protein PXMP2/4 family.</text>
</comment>